<dbReference type="AlphaFoldDB" id="A0A7C9D4Q0"/>
<proteinExistence type="predicted"/>
<dbReference type="EMBL" id="GISG01086614">
    <property type="protein sequence ID" value="MBA4633383.1"/>
    <property type="molecule type" value="Transcribed_RNA"/>
</dbReference>
<accession>A0A7C9D4Q0</accession>
<feature type="region of interest" description="Disordered" evidence="1">
    <location>
        <begin position="1"/>
        <end position="52"/>
    </location>
</feature>
<organism evidence="2">
    <name type="scientific">Opuntia streptacantha</name>
    <name type="common">Prickly pear cactus</name>
    <name type="synonym">Opuntia cardona</name>
    <dbReference type="NCBI Taxonomy" id="393608"/>
    <lineage>
        <taxon>Eukaryota</taxon>
        <taxon>Viridiplantae</taxon>
        <taxon>Streptophyta</taxon>
        <taxon>Embryophyta</taxon>
        <taxon>Tracheophyta</taxon>
        <taxon>Spermatophyta</taxon>
        <taxon>Magnoliopsida</taxon>
        <taxon>eudicotyledons</taxon>
        <taxon>Gunneridae</taxon>
        <taxon>Pentapetalae</taxon>
        <taxon>Caryophyllales</taxon>
        <taxon>Cactineae</taxon>
        <taxon>Cactaceae</taxon>
        <taxon>Opuntioideae</taxon>
        <taxon>Opuntia</taxon>
    </lineage>
</organism>
<reference evidence="2" key="1">
    <citation type="journal article" date="2013" name="J. Plant Res.">
        <title>Effect of fungi and light on seed germination of three Opuntia species from semiarid lands of central Mexico.</title>
        <authorList>
            <person name="Delgado-Sanchez P."/>
            <person name="Jimenez-Bremont J.F."/>
            <person name="Guerrero-Gonzalez Mde L."/>
            <person name="Flores J."/>
        </authorList>
    </citation>
    <scope>NUCLEOTIDE SEQUENCE</scope>
    <source>
        <tissue evidence="2">Cladode</tissue>
    </source>
</reference>
<feature type="compositionally biased region" description="Basic and acidic residues" evidence="1">
    <location>
        <begin position="7"/>
        <end position="43"/>
    </location>
</feature>
<reference evidence="2" key="2">
    <citation type="submission" date="2020-07" db="EMBL/GenBank/DDBJ databases">
        <authorList>
            <person name="Vera ALvarez R."/>
            <person name="Arias-Moreno D.M."/>
            <person name="Jimenez-Jacinto V."/>
            <person name="Jimenez-Bremont J.F."/>
            <person name="Swaminathan K."/>
            <person name="Moose S.P."/>
            <person name="Guerrero-Gonzalez M.L."/>
            <person name="Marino-Ramirez L."/>
            <person name="Landsman D."/>
            <person name="Rodriguez-Kessler M."/>
            <person name="Delgado-Sanchez P."/>
        </authorList>
    </citation>
    <scope>NUCLEOTIDE SEQUENCE</scope>
    <source>
        <tissue evidence="2">Cladode</tissue>
    </source>
</reference>
<evidence type="ECO:0000256" key="1">
    <source>
        <dbReference type="SAM" id="MobiDB-lite"/>
    </source>
</evidence>
<protein>
    <submittedName>
        <fullName evidence="2">Uncharacterized protein</fullName>
    </submittedName>
</protein>
<sequence length="126" mass="14560">MEDGEEEERKKMEDGEEEKQNRDRYTYLEKRRSASSLRKKESTMGESGASAGRARVWSLQTFRLLREGGLAKTRKSVEVFLVFFFFLQHKVKISEAHASLALRLNLRRSEARASDPPQEWAALAPQ</sequence>
<name>A0A7C9D4Q0_OPUST</name>
<dbReference type="EMBL" id="GISG01086613">
    <property type="protein sequence ID" value="MBA4633382.1"/>
    <property type="molecule type" value="Transcribed_RNA"/>
</dbReference>
<evidence type="ECO:0000313" key="2">
    <source>
        <dbReference type="EMBL" id="MBA4633382.1"/>
    </source>
</evidence>